<proteinExistence type="predicted"/>
<name>B9BH81_9BURK</name>
<accession>B9BH81</accession>
<protein>
    <submittedName>
        <fullName evidence="1">Uncharacterized protein</fullName>
    </submittedName>
</protein>
<organism evidence="1 2">
    <name type="scientific">Burkholderia multivorans CGD2</name>
    <dbReference type="NCBI Taxonomy" id="513052"/>
    <lineage>
        <taxon>Bacteria</taxon>
        <taxon>Pseudomonadati</taxon>
        <taxon>Pseudomonadota</taxon>
        <taxon>Betaproteobacteria</taxon>
        <taxon>Burkholderiales</taxon>
        <taxon>Burkholderiaceae</taxon>
        <taxon>Burkholderia</taxon>
        <taxon>Burkholderia cepacia complex</taxon>
    </lineage>
</organism>
<sequence length="40" mass="4440">MGAPRAGRGADVVHFSAFRRRARFIRLADTARRAQPARCA</sequence>
<dbReference type="AlphaFoldDB" id="B9BH81"/>
<dbReference type="EMBL" id="ACFC01000001">
    <property type="protein sequence ID" value="EEE08971.1"/>
    <property type="molecule type" value="Genomic_DNA"/>
</dbReference>
<comment type="caution">
    <text evidence="1">The sequence shown here is derived from an EMBL/GenBank/DDBJ whole genome shotgun (WGS) entry which is preliminary data.</text>
</comment>
<evidence type="ECO:0000313" key="2">
    <source>
        <dbReference type="Proteomes" id="UP000004535"/>
    </source>
</evidence>
<reference evidence="1 2" key="1">
    <citation type="journal article" date="2012" name="J. Bacteriol.">
        <title>Draft Genome Sequence Determination for Cystic Fibrosis and Chronic Granulomatous Disease Burkholderia multivorans Isolates.</title>
        <authorList>
            <person name="Varga J.J."/>
            <person name="Losada L."/>
            <person name="Zelazny A.M."/>
            <person name="Brinkac L."/>
            <person name="Harkins D."/>
            <person name="Radune D."/>
            <person name="Hostetler J."/>
            <person name="Sampaio E.P."/>
            <person name="Ronning C.M."/>
            <person name="Nierman W.C."/>
            <person name="Greenberg D.E."/>
            <person name="Holland S.M."/>
            <person name="Goldberg J.B."/>
        </authorList>
    </citation>
    <scope>NUCLEOTIDE SEQUENCE [LARGE SCALE GENOMIC DNA]</scope>
    <source>
        <strain evidence="1 2">CGD2</strain>
    </source>
</reference>
<dbReference type="Proteomes" id="UP000004535">
    <property type="component" value="Unassembled WGS sequence"/>
</dbReference>
<gene>
    <name evidence="1" type="ORF">BURMUCGD2_4343</name>
</gene>
<evidence type="ECO:0000313" key="1">
    <source>
        <dbReference type="EMBL" id="EEE08971.1"/>
    </source>
</evidence>